<evidence type="ECO:0000256" key="8">
    <source>
        <dbReference type="SAM" id="MobiDB-lite"/>
    </source>
</evidence>
<feature type="transmembrane region" description="Helical" evidence="9">
    <location>
        <begin position="20"/>
        <end position="40"/>
    </location>
</feature>
<evidence type="ECO:0000256" key="3">
    <source>
        <dbReference type="ARBA" id="ARBA00022475"/>
    </source>
</evidence>
<feature type="domain" description="OmpA-like" evidence="10">
    <location>
        <begin position="139"/>
        <end position="261"/>
    </location>
</feature>
<dbReference type="KEGG" id="palb:EJC50_04225"/>
<evidence type="ECO:0000256" key="9">
    <source>
        <dbReference type="SAM" id="Phobius"/>
    </source>
</evidence>
<dbReference type="InterPro" id="IPR006665">
    <property type="entry name" value="OmpA-like"/>
</dbReference>
<accession>A0A3S8ZZQ0</accession>
<evidence type="ECO:0000313" key="12">
    <source>
        <dbReference type="Proteomes" id="UP000272528"/>
    </source>
</evidence>
<dbReference type="OrthoDB" id="9815217at2"/>
<evidence type="ECO:0000256" key="6">
    <source>
        <dbReference type="ARBA" id="ARBA00023136"/>
    </source>
</evidence>
<evidence type="ECO:0000313" key="11">
    <source>
        <dbReference type="EMBL" id="AZN38960.1"/>
    </source>
</evidence>
<evidence type="ECO:0000256" key="2">
    <source>
        <dbReference type="ARBA" id="ARBA00008914"/>
    </source>
</evidence>
<comment type="similarity">
    <text evidence="2">Belongs to the MotB family.</text>
</comment>
<gene>
    <name evidence="11" type="primary">motB</name>
    <name evidence="11" type="ORF">EJC50_04225</name>
</gene>
<dbReference type="Pfam" id="PF00691">
    <property type="entry name" value="OmpA"/>
    <property type="match status" value="1"/>
</dbReference>
<keyword evidence="12" id="KW-1185">Reference proteome</keyword>
<keyword evidence="3" id="KW-1003">Cell membrane</keyword>
<proteinExistence type="inferred from homology"/>
<dbReference type="RefSeq" id="WP_126012757.1">
    <property type="nucleotide sequence ID" value="NZ_CP034437.1"/>
</dbReference>
<dbReference type="GO" id="GO:0005886">
    <property type="term" value="C:plasma membrane"/>
    <property type="evidence" value="ECO:0007669"/>
    <property type="project" value="UniProtKB-SubCell"/>
</dbReference>
<dbReference type="PANTHER" id="PTHR30329:SF21">
    <property type="entry name" value="LIPOPROTEIN YIAD-RELATED"/>
    <property type="match status" value="1"/>
</dbReference>
<dbReference type="CDD" id="cd07185">
    <property type="entry name" value="OmpA_C-like"/>
    <property type="match status" value="1"/>
</dbReference>
<keyword evidence="11" id="KW-0282">Flagellum</keyword>
<feature type="compositionally biased region" description="Basic and acidic residues" evidence="8">
    <location>
        <begin position="81"/>
        <end position="100"/>
    </location>
</feature>
<reference evidence="12" key="1">
    <citation type="submission" date="2018-12" db="EMBL/GenBank/DDBJ databases">
        <title>Genome sequence of Peanibacillus sp.</title>
        <authorList>
            <person name="Subramani G."/>
            <person name="Srinivasan S."/>
            <person name="Kim M.K."/>
        </authorList>
    </citation>
    <scope>NUCLEOTIDE SEQUENCE [LARGE SCALE GENOMIC DNA]</scope>
    <source>
        <strain evidence="12">18JY67-1</strain>
    </source>
</reference>
<keyword evidence="11" id="KW-0966">Cell projection</keyword>
<evidence type="ECO:0000256" key="7">
    <source>
        <dbReference type="PROSITE-ProRule" id="PRU00473"/>
    </source>
</evidence>
<evidence type="ECO:0000256" key="5">
    <source>
        <dbReference type="ARBA" id="ARBA00022989"/>
    </source>
</evidence>
<evidence type="ECO:0000256" key="4">
    <source>
        <dbReference type="ARBA" id="ARBA00022692"/>
    </source>
</evidence>
<keyword evidence="4 9" id="KW-0812">Transmembrane</keyword>
<dbReference type="SUPFAM" id="SSF103088">
    <property type="entry name" value="OmpA-like"/>
    <property type="match status" value="1"/>
</dbReference>
<dbReference type="PROSITE" id="PS51123">
    <property type="entry name" value="OMPA_2"/>
    <property type="match status" value="1"/>
</dbReference>
<dbReference type="InterPro" id="IPR050330">
    <property type="entry name" value="Bact_OuterMem_StrucFunc"/>
</dbReference>
<name>A0A3S8ZZQ0_9BACL</name>
<evidence type="ECO:0000259" key="10">
    <source>
        <dbReference type="PROSITE" id="PS51123"/>
    </source>
</evidence>
<dbReference type="InterPro" id="IPR036737">
    <property type="entry name" value="OmpA-like_sf"/>
</dbReference>
<protein>
    <submittedName>
        <fullName evidence="11">Flagellar motor protein MotB</fullName>
    </submittedName>
</protein>
<organism evidence="11 12">
    <name type="scientific">Paenibacillus albus</name>
    <dbReference type="NCBI Taxonomy" id="2495582"/>
    <lineage>
        <taxon>Bacteria</taxon>
        <taxon>Bacillati</taxon>
        <taxon>Bacillota</taxon>
        <taxon>Bacilli</taxon>
        <taxon>Bacillales</taxon>
        <taxon>Paenibacillaceae</taxon>
        <taxon>Paenibacillus</taxon>
    </lineage>
</organism>
<dbReference type="EMBL" id="CP034437">
    <property type="protein sequence ID" value="AZN38960.1"/>
    <property type="molecule type" value="Genomic_DNA"/>
</dbReference>
<dbReference type="Pfam" id="PF13677">
    <property type="entry name" value="MotB_plug"/>
    <property type="match status" value="1"/>
</dbReference>
<sequence>MSKKHKAEHHEEHADETWLIPYADLLTLLLALFIVLYAMSTSDSKKFEEMSKAFNLALNSGTGVLDQSSLVNPIEQVVDTTESREQDNVSLKKDGAPTKDELDSLMKKEQEDLEKLKKQMDKYIQSNGLTTQLETKLNQSQLTITISDSSLFAPGSAKVKPESRKLAVAIGTMLQKYNDYEVIVSGHTDNVPMNSNEFNSNWDLSSIRAIRFTDILLENKKLNPHHFSNIGYGEYRPIADNATAQGRAKNRRVEVSIIRKYADNTKFVTIPVDPSKK</sequence>
<dbReference type="NCBIfam" id="NF005831">
    <property type="entry name" value="PRK07734.1"/>
    <property type="match status" value="1"/>
</dbReference>
<keyword evidence="5 9" id="KW-1133">Transmembrane helix</keyword>
<dbReference type="InterPro" id="IPR025713">
    <property type="entry name" value="MotB-like_N_dom"/>
</dbReference>
<dbReference type="Gene3D" id="3.30.1330.60">
    <property type="entry name" value="OmpA-like domain"/>
    <property type="match status" value="1"/>
</dbReference>
<keyword evidence="11" id="KW-0969">Cilium</keyword>
<evidence type="ECO:0000256" key="1">
    <source>
        <dbReference type="ARBA" id="ARBA00004162"/>
    </source>
</evidence>
<dbReference type="AlphaFoldDB" id="A0A3S8ZZQ0"/>
<dbReference type="PANTHER" id="PTHR30329">
    <property type="entry name" value="STATOR ELEMENT OF FLAGELLAR MOTOR COMPLEX"/>
    <property type="match status" value="1"/>
</dbReference>
<feature type="region of interest" description="Disordered" evidence="8">
    <location>
        <begin position="80"/>
        <end position="100"/>
    </location>
</feature>
<keyword evidence="6 7" id="KW-0472">Membrane</keyword>
<comment type="subcellular location">
    <subcellularLocation>
        <location evidence="1">Cell membrane</location>
        <topology evidence="1">Single-pass membrane protein</topology>
    </subcellularLocation>
</comment>
<dbReference type="Proteomes" id="UP000272528">
    <property type="component" value="Chromosome"/>
</dbReference>